<dbReference type="Proteomes" id="UP001295444">
    <property type="component" value="Chromosome 04"/>
</dbReference>
<keyword evidence="10" id="KW-0862">Zinc</keyword>
<protein>
    <recommendedName>
        <fullName evidence="6">Peptide-N(4)-(N-acetyl-beta-glucosaminyl)asparagine amidase</fullName>
        <ecNumber evidence="5">3.5.1.52</ecNumber>
    </recommendedName>
    <alternativeName>
        <fullName evidence="12">N-glycanase 1</fullName>
    </alternativeName>
    <alternativeName>
        <fullName evidence="13">Peptide:N-glycanase</fullName>
    </alternativeName>
</protein>
<evidence type="ECO:0000256" key="10">
    <source>
        <dbReference type="ARBA" id="ARBA00022833"/>
    </source>
</evidence>
<proteinExistence type="inferred from homology"/>
<dbReference type="InterPro" id="IPR038765">
    <property type="entry name" value="Papain-like_cys_pep_sf"/>
</dbReference>
<dbReference type="InterPro" id="IPR002931">
    <property type="entry name" value="Transglutaminase-like"/>
</dbReference>
<dbReference type="SUPFAM" id="SSF49785">
    <property type="entry name" value="Galactose-binding domain-like"/>
    <property type="match status" value="1"/>
</dbReference>
<evidence type="ECO:0000256" key="2">
    <source>
        <dbReference type="ARBA" id="ARBA00001947"/>
    </source>
</evidence>
<comment type="subcellular location">
    <subcellularLocation>
        <location evidence="3">Cytoplasm</location>
    </subcellularLocation>
</comment>
<evidence type="ECO:0000313" key="17">
    <source>
        <dbReference type="Proteomes" id="UP001295444"/>
    </source>
</evidence>
<accession>A0AAD1W1I0</accession>
<gene>
    <name evidence="16" type="ORF">PECUL_23A026266</name>
</gene>
<dbReference type="InterPro" id="IPR006588">
    <property type="entry name" value="Peptide_N_glycanase_PAW_dom"/>
</dbReference>
<dbReference type="EC" id="3.5.1.52" evidence="5"/>
<dbReference type="GO" id="GO:0000224">
    <property type="term" value="F:peptide-N4-(N-acetyl-beta-glucosaminyl)asparagine amidase activity"/>
    <property type="evidence" value="ECO:0007669"/>
    <property type="project" value="UniProtKB-EC"/>
</dbReference>
<evidence type="ECO:0000256" key="13">
    <source>
        <dbReference type="ARBA" id="ARBA00032901"/>
    </source>
</evidence>
<dbReference type="SMART" id="SM00580">
    <property type="entry name" value="PUG"/>
    <property type="match status" value="1"/>
</dbReference>
<dbReference type="SMART" id="SM00460">
    <property type="entry name" value="TGc"/>
    <property type="match status" value="1"/>
</dbReference>
<evidence type="ECO:0000256" key="14">
    <source>
        <dbReference type="PROSITE-ProRule" id="PRU00731"/>
    </source>
</evidence>
<evidence type="ECO:0000256" key="9">
    <source>
        <dbReference type="ARBA" id="ARBA00022801"/>
    </source>
</evidence>
<dbReference type="Gene3D" id="1.20.58.2190">
    <property type="match status" value="1"/>
</dbReference>
<evidence type="ECO:0000256" key="7">
    <source>
        <dbReference type="ARBA" id="ARBA00022490"/>
    </source>
</evidence>
<dbReference type="PANTHER" id="PTHR12143">
    <property type="entry name" value="PEPTIDE N-GLYCANASE PNGASE -RELATED"/>
    <property type="match status" value="1"/>
</dbReference>
<keyword evidence="8" id="KW-0479">Metal-binding</keyword>
<dbReference type="Pfam" id="PF01841">
    <property type="entry name" value="Transglut_core"/>
    <property type="match status" value="1"/>
</dbReference>
<evidence type="ECO:0000313" key="16">
    <source>
        <dbReference type="EMBL" id="CAH2282985.1"/>
    </source>
</evidence>
<dbReference type="AlphaFoldDB" id="A0AAD1W1I0"/>
<dbReference type="Pfam" id="PF04721">
    <property type="entry name" value="PAW"/>
    <property type="match status" value="1"/>
</dbReference>
<reference evidence="16" key="1">
    <citation type="submission" date="2022-03" db="EMBL/GenBank/DDBJ databases">
        <authorList>
            <person name="Alioto T."/>
            <person name="Alioto T."/>
            <person name="Gomez Garrido J."/>
        </authorList>
    </citation>
    <scope>NUCLEOTIDE SEQUENCE</scope>
</reference>
<dbReference type="GO" id="GO:0046872">
    <property type="term" value="F:metal ion binding"/>
    <property type="evidence" value="ECO:0007669"/>
    <property type="project" value="UniProtKB-KW"/>
</dbReference>
<evidence type="ECO:0000256" key="5">
    <source>
        <dbReference type="ARBA" id="ARBA00012158"/>
    </source>
</evidence>
<evidence type="ECO:0000256" key="1">
    <source>
        <dbReference type="ARBA" id="ARBA00001650"/>
    </source>
</evidence>
<dbReference type="FunFam" id="2.60.120.1020:FF:000001">
    <property type="entry name" value="Peptide-N(4)-(N-acetyl-beta-glucosaminyl)asparagine amidase"/>
    <property type="match status" value="1"/>
</dbReference>
<dbReference type="SUPFAM" id="SSF54001">
    <property type="entry name" value="Cysteine proteinases"/>
    <property type="match status" value="1"/>
</dbReference>
<dbReference type="GO" id="GO:0006516">
    <property type="term" value="P:glycoprotein catabolic process"/>
    <property type="evidence" value="ECO:0007669"/>
    <property type="project" value="InterPro"/>
</dbReference>
<dbReference type="InterPro" id="IPR038680">
    <property type="entry name" value="PAW_sf"/>
</dbReference>
<organism evidence="16 17">
    <name type="scientific">Pelobates cultripes</name>
    <name type="common">Western spadefoot toad</name>
    <dbReference type="NCBI Taxonomy" id="61616"/>
    <lineage>
        <taxon>Eukaryota</taxon>
        <taxon>Metazoa</taxon>
        <taxon>Chordata</taxon>
        <taxon>Craniata</taxon>
        <taxon>Vertebrata</taxon>
        <taxon>Euteleostomi</taxon>
        <taxon>Amphibia</taxon>
        <taxon>Batrachia</taxon>
        <taxon>Anura</taxon>
        <taxon>Pelobatoidea</taxon>
        <taxon>Pelobatidae</taxon>
        <taxon>Pelobates</taxon>
    </lineage>
</organism>
<keyword evidence="17" id="KW-1185">Reference proteome</keyword>
<dbReference type="GO" id="GO:0005634">
    <property type="term" value="C:nucleus"/>
    <property type="evidence" value="ECO:0007669"/>
    <property type="project" value="TreeGrafter"/>
</dbReference>
<evidence type="ECO:0000259" key="15">
    <source>
        <dbReference type="PROSITE" id="PS51398"/>
    </source>
</evidence>
<dbReference type="PANTHER" id="PTHR12143:SF19">
    <property type="entry name" value="PEPTIDE-N(4)-(N-ACETYL-BETA-GLUCOSAMINYL)ASPARAGINE AMIDASE"/>
    <property type="match status" value="1"/>
</dbReference>
<dbReference type="InterPro" id="IPR050883">
    <property type="entry name" value="PNGase"/>
</dbReference>
<comment type="function">
    <text evidence="11">Specifically deglycosylates the denatured form of N-linked glycoproteins in the cytoplasm and assists their proteasome-mediated degradation. Cleaves the beta-aspartyl-glucosamine (GlcNAc) of the glycan and the amide side chain of Asn, converting Asn to Asp. Prefers proteins containing high-mannose over those bearing complex type oligosaccharides. Can recognize misfolded proteins in the endoplasmic reticulum that are exported to the cytosol to be destroyed and deglycosylate them, while it has no activity toward native proteins. Deglycosylation is a prerequisite for subsequent proteasome-mediated degradation of some, but not all, misfolded glycoproteins.</text>
</comment>
<dbReference type="PROSITE" id="PS51398">
    <property type="entry name" value="PAW"/>
    <property type="match status" value="1"/>
</dbReference>
<sequence length="629" mass="71903">MAASLSPALAELCQNGRAVFLDASQLLLTYADNILRSPNEEKYRSIRIGNTAFSTRLLPVRGAIECLFEMGFEEGETHLVFPKKAPVEKLRMVRDCIATERNKMMNTSNVTQPASAKTQSAPNQIPANKTLQTPEDPSSFLASEIQFFKMLQSKAHHVLVYELPRLQQKALEKIPVSELKKAAQKKFVDAKSYEPDTIVTEEDFLLLELLRWFKEDFFQWVNSLPCSLCGGPTHSKGPLTPTEDDLRWGADRVENHYCDKCQHSNRFPRYNDPEKLLESRQGRCGEWANCFTLCCRALGFEARYVLDSTDHVWSEVYSSSQNRWLHCDPCENTCDKPLLYEIGWGKKLSYIIAFSKEEVVDVTWRYSCKHEDVISRRTKVRESWLRETITALNNTMQQSLPETRKKELLGRLIVELVEFMSPKVPKPGELAGRVSGSLAWRVARGESGLKSKNSVVFVPSEKEQTKKRFHLQYNIVEDAYRRITNSNEVISGWENGTFKNESMCRKVENDWKMVYLARTEGSSSARIGWKFECASVGLRVENLSVRTSSQCFQSGKITWKLCSDTTEVEVNPDKDIHLYTEFLNVSEVVLEAELSGGDGDSAWQHTQLFRETLDEKDNSFEIIITLKDP</sequence>
<dbReference type="SUPFAM" id="SSF143503">
    <property type="entry name" value="PUG domain-like"/>
    <property type="match status" value="1"/>
</dbReference>
<comment type="cofactor">
    <cofactor evidence="2">
        <name>Zn(2+)</name>
        <dbReference type="ChEBI" id="CHEBI:29105"/>
    </cofactor>
</comment>
<dbReference type="Gene3D" id="2.60.120.1020">
    <property type="entry name" value="Peptide N glycanase, PAW domain"/>
    <property type="match status" value="1"/>
</dbReference>
<evidence type="ECO:0000256" key="4">
    <source>
        <dbReference type="ARBA" id="ARBA00009390"/>
    </source>
</evidence>
<evidence type="ECO:0000256" key="6">
    <source>
        <dbReference type="ARBA" id="ARBA00018546"/>
    </source>
</evidence>
<dbReference type="InterPro" id="IPR018997">
    <property type="entry name" value="PUB_domain"/>
</dbReference>
<dbReference type="Pfam" id="PF09409">
    <property type="entry name" value="PUB"/>
    <property type="match status" value="1"/>
</dbReference>
<dbReference type="GO" id="GO:0005829">
    <property type="term" value="C:cytosol"/>
    <property type="evidence" value="ECO:0007669"/>
    <property type="project" value="TreeGrafter"/>
</dbReference>
<evidence type="ECO:0000256" key="12">
    <source>
        <dbReference type="ARBA" id="ARBA00029604"/>
    </source>
</evidence>
<dbReference type="EMBL" id="OW240915">
    <property type="protein sequence ID" value="CAH2282985.1"/>
    <property type="molecule type" value="Genomic_DNA"/>
</dbReference>
<dbReference type="Gene3D" id="2.20.25.10">
    <property type="match status" value="1"/>
</dbReference>
<dbReference type="Gene3D" id="3.10.620.30">
    <property type="match status" value="1"/>
</dbReference>
<dbReference type="FunFam" id="1.20.58.2190:FF:000001">
    <property type="entry name" value="peptide-N(4)-(N-acetyl-beta- glucosaminyl)asparagine amidase"/>
    <property type="match status" value="1"/>
</dbReference>
<dbReference type="CDD" id="cd10459">
    <property type="entry name" value="PUB_PNGase"/>
    <property type="match status" value="1"/>
</dbReference>
<keyword evidence="7" id="KW-0963">Cytoplasm</keyword>
<evidence type="ECO:0000256" key="11">
    <source>
        <dbReference type="ARBA" id="ARBA00024870"/>
    </source>
</evidence>
<keyword evidence="9" id="KW-0378">Hydrolase</keyword>
<dbReference type="InterPro" id="IPR008979">
    <property type="entry name" value="Galactose-bd-like_sf"/>
</dbReference>
<feature type="domain" description="PAW" evidence="15">
    <location>
        <begin position="429"/>
        <end position="629"/>
    </location>
</feature>
<comment type="similarity">
    <text evidence="4 14">Belongs to the transglutaminase-like superfamily. PNGase family.</text>
</comment>
<comment type="catalytic activity">
    <reaction evidence="1">
        <text>Hydrolysis of an N(4)-(acetyl-beta-D-glucosaminyl)asparagine residue in which the glucosamine residue may be further glycosylated, to yield a (substituted) N-acetyl-beta-D-glucosaminylamine and a peptide containing an aspartate residue.</text>
        <dbReference type="EC" id="3.5.1.52"/>
    </reaction>
</comment>
<name>A0AAD1W1I0_PELCU</name>
<dbReference type="FunFam" id="2.20.25.10:FF:000011">
    <property type="entry name" value="peptide-N(4)-(N-acetyl-beta- glucosaminyl)asparagine amidase"/>
    <property type="match status" value="1"/>
</dbReference>
<dbReference type="InterPro" id="IPR036339">
    <property type="entry name" value="PUB-like_dom_sf"/>
</dbReference>
<evidence type="ECO:0000256" key="8">
    <source>
        <dbReference type="ARBA" id="ARBA00022723"/>
    </source>
</evidence>
<evidence type="ECO:0000256" key="3">
    <source>
        <dbReference type="ARBA" id="ARBA00004496"/>
    </source>
</evidence>
<dbReference type="SMART" id="SM00613">
    <property type="entry name" value="PAW"/>
    <property type="match status" value="1"/>
</dbReference>